<dbReference type="Proteomes" id="UP000033451">
    <property type="component" value="Unassembled WGS sequence"/>
</dbReference>
<proteinExistence type="inferred from homology"/>
<evidence type="ECO:0000256" key="4">
    <source>
        <dbReference type="ARBA" id="ARBA00022692"/>
    </source>
</evidence>
<dbReference type="InterPro" id="IPR037185">
    <property type="entry name" value="EmrE-like"/>
</dbReference>
<feature type="transmembrane region" description="Helical" evidence="7">
    <location>
        <begin position="148"/>
        <end position="167"/>
    </location>
</feature>
<dbReference type="Pfam" id="PF00892">
    <property type="entry name" value="EamA"/>
    <property type="match status" value="2"/>
</dbReference>
<feature type="domain" description="EamA" evidence="8">
    <location>
        <begin position="29"/>
        <end position="164"/>
    </location>
</feature>
<feature type="transmembrane region" description="Helical" evidence="7">
    <location>
        <begin position="244"/>
        <end position="267"/>
    </location>
</feature>
<evidence type="ECO:0000256" key="3">
    <source>
        <dbReference type="ARBA" id="ARBA00022475"/>
    </source>
</evidence>
<name>A0A0F0LSY9_9MICO</name>
<reference evidence="10 11" key="1">
    <citation type="submission" date="2015-02" db="EMBL/GenBank/DDBJ databases">
        <title>Draft genome sequences of ten Microbacterium spp. with emphasis on heavy metal contaminated environments.</title>
        <authorList>
            <person name="Corretto E."/>
        </authorList>
    </citation>
    <scope>NUCLEOTIDE SEQUENCE [LARGE SCALE GENOMIC DNA]</scope>
    <source>
        <strain evidence="10 11">DSM 18659</strain>
    </source>
</reference>
<dbReference type="PATRIC" id="fig|400772.4.peg.2268"/>
<comment type="subcellular location">
    <subcellularLocation>
        <location evidence="1">Cell membrane</location>
        <topology evidence="1">Multi-pass membrane protein</topology>
    </subcellularLocation>
</comment>
<dbReference type="PANTHER" id="PTHR42920:SF5">
    <property type="entry name" value="EAMA DOMAIN-CONTAINING PROTEIN"/>
    <property type="match status" value="1"/>
</dbReference>
<evidence type="ECO:0000313" key="10">
    <source>
        <dbReference type="EMBL" id="KJL35819.1"/>
    </source>
</evidence>
<feature type="transmembrane region" description="Helical" evidence="7">
    <location>
        <begin position="93"/>
        <end position="113"/>
    </location>
</feature>
<dbReference type="EMBL" id="JYIY01000077">
    <property type="protein sequence ID" value="KJL35819.1"/>
    <property type="molecule type" value="Genomic_DNA"/>
</dbReference>
<dbReference type="STRING" id="400772.RR49_02255"/>
<feature type="transmembrane region" description="Helical" evidence="7">
    <location>
        <begin position="300"/>
        <end position="318"/>
    </location>
</feature>
<evidence type="ECO:0000256" key="2">
    <source>
        <dbReference type="ARBA" id="ARBA00007362"/>
    </source>
</evidence>
<comment type="similarity">
    <text evidence="2">Belongs to the EamA transporter family.</text>
</comment>
<keyword evidence="11" id="KW-1185">Reference proteome</keyword>
<feature type="transmembrane region" description="Helical" evidence="7">
    <location>
        <begin position="173"/>
        <end position="192"/>
    </location>
</feature>
<reference evidence="9 12" key="2">
    <citation type="journal article" date="2018" name="Nat. Biotechnol.">
        <title>A standardized bacterial taxonomy based on genome phylogeny substantially revises the tree of life.</title>
        <authorList>
            <person name="Parks D.H."/>
            <person name="Chuvochina M."/>
            <person name="Waite D.W."/>
            <person name="Rinke C."/>
            <person name="Skarshewski A."/>
            <person name="Chaumeil P.A."/>
            <person name="Hugenholtz P."/>
        </authorList>
    </citation>
    <scope>NUCLEOTIDE SEQUENCE [LARGE SCALE GENOMIC DNA]</scope>
    <source>
        <strain evidence="9">UBA9152</strain>
    </source>
</reference>
<feature type="domain" description="EamA" evidence="8">
    <location>
        <begin position="174"/>
        <end position="316"/>
    </location>
</feature>
<evidence type="ECO:0000313" key="9">
    <source>
        <dbReference type="EMBL" id="HAN23411.1"/>
    </source>
</evidence>
<gene>
    <name evidence="9" type="ORF">DCP95_02425</name>
    <name evidence="10" type="ORF">RR49_02255</name>
</gene>
<keyword evidence="6 7" id="KW-0472">Membrane</keyword>
<accession>A0A0F0LSY9</accession>
<evidence type="ECO:0000256" key="5">
    <source>
        <dbReference type="ARBA" id="ARBA00022989"/>
    </source>
</evidence>
<feature type="transmembrane region" description="Helical" evidence="7">
    <location>
        <begin position="274"/>
        <end position="294"/>
    </location>
</feature>
<dbReference type="Proteomes" id="UP000257479">
    <property type="component" value="Unassembled WGS sequence"/>
</dbReference>
<dbReference type="OrthoDB" id="154915at2"/>
<sequence length="333" mass="34165">MSAPTAPVPLIVPTLATMPLRDTPRFAPSGLVFAVGSAFAFSSSGPLMKPLLEAGWSVSAVLLVRMTLAGLVLSPALVRAIRLEPGFLRRHAMTILAFGATGVAGCQILYFSAMQRMPVAMALLIQYLAPVLLVAVAWVRTRRSPSRLVLTGSVLAIAGLVLVVDVTGARFDVLGTVFALGAAVCVAAYFVIAERAGDRLPALALASGGLLVGAAVMALVGVTGLLPLHAAFVDVTFAGVAVPWFVPLAWVGLVATSLGYGLGIAAVPRIGSRVASFVGLSEVLFALLFAALLLGELPGPVQYVGAAVLLTGVVLVRLDARPAQVSAPSARGR</sequence>
<organism evidence="10 11">
    <name type="scientific">Microbacterium ginsengisoli</name>
    <dbReference type="NCBI Taxonomy" id="400772"/>
    <lineage>
        <taxon>Bacteria</taxon>
        <taxon>Bacillati</taxon>
        <taxon>Actinomycetota</taxon>
        <taxon>Actinomycetes</taxon>
        <taxon>Micrococcales</taxon>
        <taxon>Microbacteriaceae</taxon>
        <taxon>Microbacterium</taxon>
    </lineage>
</organism>
<feature type="transmembrane region" description="Helical" evidence="7">
    <location>
        <begin position="119"/>
        <end position="139"/>
    </location>
</feature>
<protein>
    <submittedName>
        <fullName evidence="9">EamA family transporter</fullName>
    </submittedName>
    <submittedName>
        <fullName evidence="10">Threonine and homoserine efflux system</fullName>
    </submittedName>
</protein>
<dbReference type="EMBL" id="DMNG01000038">
    <property type="protein sequence ID" value="HAN23411.1"/>
    <property type="molecule type" value="Genomic_DNA"/>
</dbReference>
<evidence type="ECO:0000259" key="8">
    <source>
        <dbReference type="Pfam" id="PF00892"/>
    </source>
</evidence>
<dbReference type="GO" id="GO:0005886">
    <property type="term" value="C:plasma membrane"/>
    <property type="evidence" value="ECO:0007669"/>
    <property type="project" value="UniProtKB-SubCell"/>
</dbReference>
<evidence type="ECO:0000256" key="1">
    <source>
        <dbReference type="ARBA" id="ARBA00004651"/>
    </source>
</evidence>
<feature type="transmembrane region" description="Helical" evidence="7">
    <location>
        <begin position="204"/>
        <end position="232"/>
    </location>
</feature>
<keyword evidence="5 7" id="KW-1133">Transmembrane helix</keyword>
<keyword evidence="3" id="KW-1003">Cell membrane</keyword>
<comment type="caution">
    <text evidence="10">The sequence shown here is derived from an EMBL/GenBank/DDBJ whole genome shotgun (WGS) entry which is preliminary data.</text>
</comment>
<dbReference type="SUPFAM" id="SSF103481">
    <property type="entry name" value="Multidrug resistance efflux transporter EmrE"/>
    <property type="match status" value="2"/>
</dbReference>
<evidence type="ECO:0000256" key="6">
    <source>
        <dbReference type="ARBA" id="ARBA00023136"/>
    </source>
</evidence>
<dbReference type="AlphaFoldDB" id="A0A0F0LSY9"/>
<dbReference type="PANTHER" id="PTHR42920">
    <property type="entry name" value="OS03G0707200 PROTEIN-RELATED"/>
    <property type="match status" value="1"/>
</dbReference>
<dbReference type="InterPro" id="IPR000620">
    <property type="entry name" value="EamA_dom"/>
</dbReference>
<dbReference type="RefSeq" id="WP_048808949.1">
    <property type="nucleotide sequence ID" value="NZ_JYIY01000077.1"/>
</dbReference>
<keyword evidence="4 7" id="KW-0812">Transmembrane</keyword>
<evidence type="ECO:0000313" key="12">
    <source>
        <dbReference type="Proteomes" id="UP000257479"/>
    </source>
</evidence>
<evidence type="ECO:0000256" key="7">
    <source>
        <dbReference type="SAM" id="Phobius"/>
    </source>
</evidence>
<feature type="transmembrane region" description="Helical" evidence="7">
    <location>
        <begin position="56"/>
        <end position="81"/>
    </location>
</feature>
<evidence type="ECO:0000313" key="11">
    <source>
        <dbReference type="Proteomes" id="UP000033451"/>
    </source>
</evidence>
<dbReference type="InterPro" id="IPR051258">
    <property type="entry name" value="Diverse_Substrate_Transporter"/>
</dbReference>